<dbReference type="InterPro" id="IPR014853">
    <property type="entry name" value="VWF/SSPO/ZAN-like_Cys-rich_dom"/>
</dbReference>
<dbReference type="SUPFAM" id="SSF57424">
    <property type="entry name" value="LDL receptor-like module"/>
    <property type="match status" value="1"/>
</dbReference>
<dbReference type="Pfam" id="PF00094">
    <property type="entry name" value="VWD"/>
    <property type="match status" value="1"/>
</dbReference>
<reference evidence="4 5" key="1">
    <citation type="journal article" date="2017" name="PLoS Biol.">
        <title>The sea cucumber genome provides insights into morphological evolution and visceral regeneration.</title>
        <authorList>
            <person name="Zhang X."/>
            <person name="Sun L."/>
            <person name="Yuan J."/>
            <person name="Sun Y."/>
            <person name="Gao Y."/>
            <person name="Zhang L."/>
            <person name="Li S."/>
            <person name="Dai H."/>
            <person name="Hamel J.F."/>
            <person name="Liu C."/>
            <person name="Yu Y."/>
            <person name="Liu S."/>
            <person name="Lin W."/>
            <person name="Guo K."/>
            <person name="Jin S."/>
            <person name="Xu P."/>
            <person name="Storey K.B."/>
            <person name="Huan P."/>
            <person name="Zhang T."/>
            <person name="Zhou Y."/>
            <person name="Zhang J."/>
            <person name="Lin C."/>
            <person name="Li X."/>
            <person name="Xing L."/>
            <person name="Huo D."/>
            <person name="Sun M."/>
            <person name="Wang L."/>
            <person name="Mercier A."/>
            <person name="Li F."/>
            <person name="Yang H."/>
            <person name="Xiang J."/>
        </authorList>
    </citation>
    <scope>NUCLEOTIDE SEQUENCE [LARGE SCALE GENOMIC DNA]</scope>
    <source>
        <strain evidence="4">Shaxun</strain>
        <tissue evidence="4">Muscle</tissue>
    </source>
</reference>
<dbReference type="InterPro" id="IPR036055">
    <property type="entry name" value="LDL_receptor-like_sf"/>
</dbReference>
<feature type="domain" description="VWFD" evidence="3">
    <location>
        <begin position="5"/>
        <end position="177"/>
    </location>
</feature>
<organism evidence="4 5">
    <name type="scientific">Stichopus japonicus</name>
    <name type="common">Sea cucumber</name>
    <dbReference type="NCBI Taxonomy" id="307972"/>
    <lineage>
        <taxon>Eukaryota</taxon>
        <taxon>Metazoa</taxon>
        <taxon>Echinodermata</taxon>
        <taxon>Eleutherozoa</taxon>
        <taxon>Echinozoa</taxon>
        <taxon>Holothuroidea</taxon>
        <taxon>Aspidochirotacea</taxon>
        <taxon>Aspidochirotida</taxon>
        <taxon>Stichopodidae</taxon>
        <taxon>Apostichopus</taxon>
    </lineage>
</organism>
<dbReference type="CDD" id="cd00112">
    <property type="entry name" value="LDLa"/>
    <property type="match status" value="1"/>
</dbReference>
<dbReference type="PROSITE" id="PS51233">
    <property type="entry name" value="VWFD"/>
    <property type="match status" value="1"/>
</dbReference>
<dbReference type="InterPro" id="IPR002172">
    <property type="entry name" value="LDrepeatLR_classA_rpt"/>
</dbReference>
<dbReference type="AlphaFoldDB" id="A0A2G8LP39"/>
<dbReference type="Gene3D" id="4.10.400.10">
    <property type="entry name" value="Low-density Lipoprotein Receptor"/>
    <property type="match status" value="2"/>
</dbReference>
<dbReference type="SMART" id="SM00832">
    <property type="entry name" value="C8"/>
    <property type="match status" value="1"/>
</dbReference>
<dbReference type="EMBL" id="MRZV01000020">
    <property type="protein sequence ID" value="PIK62028.1"/>
    <property type="molecule type" value="Genomic_DNA"/>
</dbReference>
<gene>
    <name evidence="4" type="ORF">BSL78_01039</name>
</gene>
<comment type="caution">
    <text evidence="4">The sequence shown here is derived from an EMBL/GenBank/DDBJ whole genome shotgun (WGS) entry which is preliminary data.</text>
</comment>
<dbReference type="Pfam" id="PF08742">
    <property type="entry name" value="C8"/>
    <property type="match status" value="1"/>
</dbReference>
<dbReference type="InterPro" id="IPR001846">
    <property type="entry name" value="VWF_type-D"/>
</dbReference>
<accession>A0A2G8LP39</accession>
<dbReference type="Proteomes" id="UP000230750">
    <property type="component" value="Unassembled WGS sequence"/>
</dbReference>
<dbReference type="OrthoDB" id="5945029at2759"/>
<evidence type="ECO:0000259" key="3">
    <source>
        <dbReference type="PROSITE" id="PS51233"/>
    </source>
</evidence>
<dbReference type="InterPro" id="IPR052749">
    <property type="entry name" value="Alpha-tectorin"/>
</dbReference>
<dbReference type="SMART" id="SM00192">
    <property type="entry name" value="LDLa"/>
    <property type="match status" value="2"/>
</dbReference>
<dbReference type="PANTHER" id="PTHR46160:SF9">
    <property type="entry name" value="PROTEIN PRY2-RELATED"/>
    <property type="match status" value="1"/>
</dbReference>
<keyword evidence="1 2" id="KW-1015">Disulfide bond</keyword>
<name>A0A2G8LP39_STIJA</name>
<evidence type="ECO:0000313" key="5">
    <source>
        <dbReference type="Proteomes" id="UP000230750"/>
    </source>
</evidence>
<dbReference type="SMART" id="SM00216">
    <property type="entry name" value="VWD"/>
    <property type="match status" value="1"/>
</dbReference>
<dbReference type="PROSITE" id="PS50068">
    <property type="entry name" value="LDLRA_2"/>
    <property type="match status" value="2"/>
</dbReference>
<feature type="disulfide bond" evidence="2">
    <location>
        <begin position="384"/>
        <end position="402"/>
    </location>
</feature>
<protein>
    <submittedName>
        <fullName evidence="4">Putative flocculation protein FLO11</fullName>
    </submittedName>
</protein>
<dbReference type="STRING" id="307972.A0A2G8LP39"/>
<feature type="disulfide bond" evidence="2">
    <location>
        <begin position="377"/>
        <end position="389"/>
    </location>
</feature>
<comment type="caution">
    <text evidence="2">Lacks conserved residue(s) required for the propagation of feature annotation.</text>
</comment>
<proteinExistence type="predicted"/>
<dbReference type="PANTHER" id="PTHR46160">
    <property type="entry name" value="ALPHA-TECTORIN-RELATED"/>
    <property type="match status" value="1"/>
</dbReference>
<keyword evidence="5" id="KW-1185">Reference proteome</keyword>
<evidence type="ECO:0000256" key="2">
    <source>
        <dbReference type="PROSITE-ProRule" id="PRU00124"/>
    </source>
</evidence>
<evidence type="ECO:0000256" key="1">
    <source>
        <dbReference type="ARBA" id="ARBA00023157"/>
    </source>
</evidence>
<dbReference type="Pfam" id="PF00057">
    <property type="entry name" value="Ldl_recept_a"/>
    <property type="match status" value="1"/>
</dbReference>
<evidence type="ECO:0000313" key="4">
    <source>
        <dbReference type="EMBL" id="PIK62028.1"/>
    </source>
</evidence>
<sequence length="473" mass="50867">MEHRERAAVYGDPHYQTFDGRRYDFQGSCEYKLSADCLSDVSVFEVRAQNGVVPGTDVAVTTGVTLVLGDTVIEMRNDGDVIVDGVTVTVPMFVPGVAFLTRSGSFVVVQTTSGVFVKYDQIAYFSVHLDSSFSGRTCGLLGNFNMFALDDFTGSSGTVQSIQNFGNSYITNPALCNDIAAPVTDPCLTADSLVTFQADAVCSVLQETSGAFGDCINSMSTIADTYYSNCRHDVCASSPDTANACSVILAFALFCQENDFSIQTWRSALVCPYWILQFLTGCNSTGSVEGCQCDEGFVVEGADCVSPNTCGCIKDGFYAPVGLVFQTQACTLECTCNGYDDLTCVNVSCDANAVCEPTGCVCMEGYEGDGFTCRAVCLEQEFTCADGTCIGKSLICDLYPDCPDFSDEFEDLCCPTPSDDAHCPLPFHFRCPADGRYIPVSYLCDSYDYDCSDNYDESTALCSGEMILCSACC</sequence>